<dbReference type="Gene3D" id="3.40.50.1820">
    <property type="entry name" value="alpha/beta hydrolase"/>
    <property type="match status" value="2"/>
</dbReference>
<dbReference type="GO" id="GO:0006508">
    <property type="term" value="P:proteolysis"/>
    <property type="evidence" value="ECO:0007669"/>
    <property type="project" value="UniProtKB-KW"/>
</dbReference>
<keyword evidence="9" id="KW-1185">Reference proteome</keyword>
<gene>
    <name evidence="8" type="ORF">DMC30DRAFT_143604</name>
</gene>
<dbReference type="InterPro" id="IPR008758">
    <property type="entry name" value="Peptidase_S28"/>
</dbReference>
<dbReference type="InterPro" id="IPR029058">
    <property type="entry name" value="AB_hydrolase_fold"/>
</dbReference>
<dbReference type="PANTHER" id="PTHR11010">
    <property type="entry name" value="PROTEASE S28 PRO-X CARBOXYPEPTIDASE-RELATED"/>
    <property type="match status" value="1"/>
</dbReference>
<evidence type="ECO:0000256" key="4">
    <source>
        <dbReference type="ARBA" id="ARBA00022801"/>
    </source>
</evidence>
<evidence type="ECO:0000313" key="8">
    <source>
        <dbReference type="EMBL" id="TNY22424.1"/>
    </source>
</evidence>
<dbReference type="GO" id="GO:0008239">
    <property type="term" value="F:dipeptidyl-peptidase activity"/>
    <property type="evidence" value="ECO:0007669"/>
    <property type="project" value="TreeGrafter"/>
</dbReference>
<evidence type="ECO:0000256" key="6">
    <source>
        <dbReference type="SAM" id="MobiDB-lite"/>
    </source>
</evidence>
<evidence type="ECO:0000256" key="2">
    <source>
        <dbReference type="ARBA" id="ARBA00022670"/>
    </source>
</evidence>
<feature type="region of interest" description="Disordered" evidence="6">
    <location>
        <begin position="50"/>
        <end position="71"/>
    </location>
</feature>
<keyword evidence="5" id="KW-0325">Glycoprotein</keyword>
<evidence type="ECO:0000256" key="7">
    <source>
        <dbReference type="SAM" id="SignalP"/>
    </source>
</evidence>
<feature type="chain" id="PRO_5023102943" evidence="7">
    <location>
        <begin position="18"/>
        <end position="589"/>
    </location>
</feature>
<keyword evidence="2" id="KW-0645">Protease</keyword>
<dbReference type="AlphaFoldDB" id="A0A5C5G255"/>
<reference evidence="8 9" key="1">
    <citation type="submission" date="2019-03" db="EMBL/GenBank/DDBJ databases">
        <title>Rhodosporidium diobovatum UCD-FST 08-225 genome sequencing, assembly, and annotation.</title>
        <authorList>
            <person name="Fakankun I.U."/>
            <person name="Fristensky B."/>
            <person name="Levin D.B."/>
        </authorList>
    </citation>
    <scope>NUCLEOTIDE SEQUENCE [LARGE SCALE GENOMIC DNA]</scope>
    <source>
        <strain evidence="8 9">UCD-FST 08-225</strain>
    </source>
</reference>
<dbReference type="Proteomes" id="UP000311382">
    <property type="component" value="Unassembled WGS sequence"/>
</dbReference>
<dbReference type="GO" id="GO:0070008">
    <property type="term" value="F:serine-type exopeptidase activity"/>
    <property type="evidence" value="ECO:0007669"/>
    <property type="project" value="InterPro"/>
</dbReference>
<dbReference type="OrthoDB" id="2130629at2759"/>
<comment type="similarity">
    <text evidence="1">Belongs to the peptidase S28 family.</text>
</comment>
<proteinExistence type="inferred from homology"/>
<name>A0A5C5G255_9BASI</name>
<sequence length="589" mass="64213">MLLASALLAGLASLVVAEPLLTAKALLDGSPALPLGLHRRLRIQEQVASKGAEGTGWPSSSEQLSFSSPDEGHDYPAHTFNQLVSHDPAVPPPQPNATFPQRYWFDASYYKQGGPVILLDGGETDGAGRIPFLRQGILRILSEATGGIGIILEHRYYGSSFPTTSLSTDDLRFLDTRQSLHDSAHFARTVELPGLAHLNLTAGGSTPWLYVGGSYAGAKAAFARKLHPDVFWGAIASSAVTTAIVDFWQYYEPIRASAPADCIERLAENTALIDSLLSLNSSLVTPSLKSFFGLSNVTADADFVNALALPLGSWQARNWDGTVGSSRFDAFCDALTGNTSSLSTPARPIDAALLEGLDGLALPKDPRKTLASMSTYAAYVKEHIAALCPPDELQDACFGTDEYSGDGLDEYEWKSWAWQFCSEWGYFIGAAPEGTPSLVSRLLTLEYTGKICGKAFPPGKLNTGVSSMPAVHKINQWGSFDLAHSRLAFVDGSEDPWLYATPHSPIAPNPHRKDTLRRPFKLIKGGVHHWDENGLPPGRKEPREIAKIHRAEVEFVQSWMREWRERGRWRWGVGTGAEDGEGREVARWQ</sequence>
<keyword evidence="4" id="KW-0378">Hydrolase</keyword>
<evidence type="ECO:0000313" key="9">
    <source>
        <dbReference type="Proteomes" id="UP000311382"/>
    </source>
</evidence>
<organism evidence="8 9">
    <name type="scientific">Rhodotorula diobovata</name>
    <dbReference type="NCBI Taxonomy" id="5288"/>
    <lineage>
        <taxon>Eukaryota</taxon>
        <taxon>Fungi</taxon>
        <taxon>Dikarya</taxon>
        <taxon>Basidiomycota</taxon>
        <taxon>Pucciniomycotina</taxon>
        <taxon>Microbotryomycetes</taxon>
        <taxon>Sporidiobolales</taxon>
        <taxon>Sporidiobolaceae</taxon>
        <taxon>Rhodotorula</taxon>
    </lineage>
</organism>
<dbReference type="GO" id="GO:0004180">
    <property type="term" value="F:carboxypeptidase activity"/>
    <property type="evidence" value="ECO:0007669"/>
    <property type="project" value="UniProtKB-KW"/>
</dbReference>
<keyword evidence="8" id="KW-0121">Carboxypeptidase</keyword>
<evidence type="ECO:0000256" key="3">
    <source>
        <dbReference type="ARBA" id="ARBA00022729"/>
    </source>
</evidence>
<feature type="compositionally biased region" description="Low complexity" evidence="6">
    <location>
        <begin position="59"/>
        <end position="68"/>
    </location>
</feature>
<dbReference type="Pfam" id="PF05577">
    <property type="entry name" value="Peptidase_S28"/>
    <property type="match status" value="1"/>
</dbReference>
<accession>A0A5C5G255</accession>
<dbReference type="EMBL" id="SOZI01000025">
    <property type="protein sequence ID" value="TNY22424.1"/>
    <property type="molecule type" value="Genomic_DNA"/>
</dbReference>
<evidence type="ECO:0000256" key="5">
    <source>
        <dbReference type="ARBA" id="ARBA00023180"/>
    </source>
</evidence>
<evidence type="ECO:0000256" key="1">
    <source>
        <dbReference type="ARBA" id="ARBA00011079"/>
    </source>
</evidence>
<comment type="caution">
    <text evidence="8">The sequence shown here is derived from an EMBL/GenBank/DDBJ whole genome shotgun (WGS) entry which is preliminary data.</text>
</comment>
<dbReference type="PANTHER" id="PTHR11010:SF117">
    <property type="entry name" value="SERINE PROTEASE 16"/>
    <property type="match status" value="1"/>
</dbReference>
<feature type="signal peptide" evidence="7">
    <location>
        <begin position="1"/>
        <end position="17"/>
    </location>
</feature>
<protein>
    <submittedName>
        <fullName evidence="8">Serine carboxypeptidase S28</fullName>
    </submittedName>
</protein>
<dbReference type="SUPFAM" id="SSF53474">
    <property type="entry name" value="alpha/beta-Hydrolases"/>
    <property type="match status" value="1"/>
</dbReference>
<keyword evidence="3 7" id="KW-0732">Signal</keyword>